<evidence type="ECO:0000256" key="5">
    <source>
        <dbReference type="ARBA" id="ARBA00022525"/>
    </source>
</evidence>
<dbReference type="AlphaFoldDB" id="A0A4P7NFZ3"/>
<protein>
    <recommendedName>
        <fullName evidence="4">superoxide dismutase</fullName>
        <ecNumber evidence="4">1.15.1.1</ecNumber>
    </recommendedName>
</protein>
<sequence length="244" mass="25864">MVLHSHLARSAALLLVACGLGAAETADSAAGSAPGASTGAADIPNVTGKLGDAASITNNPPGRYRAGWMATPSNPFSGSIEAISSPNGKGVIFLVNLENLPAQGGPFSYHIHDQPVPDDGNCNKTLAHLDPYQRGQKPDCDAGEPQTCEVGDLSGKHGKIEGTNVQDRMFHDMYTSLAEGIGAFVGNRSVVIHFANTTRFACSNFVAVYPDRHKADEKHRPMNKDNMTPHARRMLSFMEALRGV</sequence>
<dbReference type="FunFam" id="2.60.40.200:FF:000007">
    <property type="entry name" value="Cell surface Cu-only superoxide dismutase 5"/>
    <property type="match status" value="1"/>
</dbReference>
<dbReference type="PANTHER" id="PTHR20910:SF1">
    <property type="entry name" value="SUPEROXIDE DISMUTASE COPPER_ZINC BINDING DOMAIN-CONTAINING PROTEIN"/>
    <property type="match status" value="1"/>
</dbReference>
<keyword evidence="6" id="KW-0049">Antioxidant</keyword>
<comment type="subcellular location">
    <subcellularLocation>
        <location evidence="1">Cell envelope</location>
    </subcellularLocation>
    <subcellularLocation>
        <location evidence="2">Secreted</location>
    </subcellularLocation>
</comment>
<evidence type="ECO:0000313" key="9">
    <source>
        <dbReference type="EMBL" id="QBZ60820.1"/>
    </source>
</evidence>
<keyword evidence="8" id="KW-0732">Signal</keyword>
<evidence type="ECO:0000256" key="1">
    <source>
        <dbReference type="ARBA" id="ARBA00004196"/>
    </source>
</evidence>
<evidence type="ECO:0000313" key="10">
    <source>
        <dbReference type="Proteomes" id="UP000294847"/>
    </source>
</evidence>
<dbReference type="GO" id="GO:0046872">
    <property type="term" value="F:metal ion binding"/>
    <property type="evidence" value="ECO:0007669"/>
    <property type="project" value="InterPro"/>
</dbReference>
<dbReference type="EMBL" id="CP034207">
    <property type="protein sequence ID" value="QBZ60820.1"/>
    <property type="molecule type" value="Genomic_DNA"/>
</dbReference>
<dbReference type="EC" id="1.15.1.1" evidence="4"/>
<evidence type="ECO:0000256" key="4">
    <source>
        <dbReference type="ARBA" id="ARBA00012682"/>
    </source>
</evidence>
<dbReference type="PANTHER" id="PTHR20910">
    <property type="entry name" value="AGAP001623-PA"/>
    <property type="match status" value="1"/>
</dbReference>
<dbReference type="Proteomes" id="UP000294847">
    <property type="component" value="Chromosome 4"/>
</dbReference>
<evidence type="ECO:0000256" key="8">
    <source>
        <dbReference type="SAM" id="SignalP"/>
    </source>
</evidence>
<dbReference type="Gene3D" id="2.60.40.200">
    <property type="entry name" value="Superoxide dismutase, copper/zinc binding domain"/>
    <property type="match status" value="1"/>
</dbReference>
<reference evidence="9 10" key="1">
    <citation type="journal article" date="2019" name="Mol. Biol. Evol.">
        <title>Blast fungal genomes show frequent chromosomal changes, gene gains and losses, and effector gene turnover.</title>
        <authorList>
            <person name="Gomez Luciano L.B."/>
            <person name="Jason Tsai I."/>
            <person name="Chuma I."/>
            <person name="Tosa Y."/>
            <person name="Chen Y.H."/>
            <person name="Li J.Y."/>
            <person name="Li M.Y."/>
            <person name="Jade Lu M.Y."/>
            <person name="Nakayashiki H."/>
            <person name="Li W.H."/>
        </authorList>
    </citation>
    <scope>NUCLEOTIDE SEQUENCE [LARGE SCALE GENOMIC DNA]</scope>
    <source>
        <strain evidence="9">MZ5-1-6</strain>
    </source>
</reference>
<proteinExistence type="inferred from homology"/>
<evidence type="ECO:0000256" key="2">
    <source>
        <dbReference type="ARBA" id="ARBA00004613"/>
    </source>
</evidence>
<comment type="catalytic activity">
    <reaction evidence="7">
        <text>2 superoxide + 2 H(+) = H2O2 + O2</text>
        <dbReference type="Rhea" id="RHEA:20696"/>
        <dbReference type="ChEBI" id="CHEBI:15378"/>
        <dbReference type="ChEBI" id="CHEBI:15379"/>
        <dbReference type="ChEBI" id="CHEBI:16240"/>
        <dbReference type="ChEBI" id="CHEBI:18421"/>
        <dbReference type="EC" id="1.15.1.1"/>
    </reaction>
</comment>
<evidence type="ECO:0000256" key="7">
    <source>
        <dbReference type="ARBA" id="ARBA00049204"/>
    </source>
</evidence>
<organism evidence="9 10">
    <name type="scientific">Pyricularia oryzae</name>
    <name type="common">Rice blast fungus</name>
    <name type="synonym">Magnaporthe oryzae</name>
    <dbReference type="NCBI Taxonomy" id="318829"/>
    <lineage>
        <taxon>Eukaryota</taxon>
        <taxon>Fungi</taxon>
        <taxon>Dikarya</taxon>
        <taxon>Ascomycota</taxon>
        <taxon>Pezizomycotina</taxon>
        <taxon>Sordariomycetes</taxon>
        <taxon>Sordariomycetidae</taxon>
        <taxon>Magnaporthales</taxon>
        <taxon>Pyriculariaceae</taxon>
        <taxon>Pyricularia</taxon>
    </lineage>
</organism>
<comment type="similarity">
    <text evidence="3">Belongs to the Cu-Zn superoxide dismutase family.</text>
</comment>
<feature type="signal peptide" evidence="8">
    <location>
        <begin position="1"/>
        <end position="23"/>
    </location>
</feature>
<keyword evidence="5" id="KW-0964">Secreted</keyword>
<accession>A0A4P7NFZ3</accession>
<gene>
    <name evidence="9" type="ORF">PoMZ_07763</name>
</gene>
<dbReference type="SUPFAM" id="SSF49329">
    <property type="entry name" value="Cu,Zn superoxide dismutase-like"/>
    <property type="match status" value="1"/>
</dbReference>
<dbReference type="InterPro" id="IPR053257">
    <property type="entry name" value="Cu-only_SOD"/>
</dbReference>
<dbReference type="GO" id="GO:0004784">
    <property type="term" value="F:superoxide dismutase activity"/>
    <property type="evidence" value="ECO:0007669"/>
    <property type="project" value="UniProtKB-EC"/>
</dbReference>
<dbReference type="InterPro" id="IPR036423">
    <property type="entry name" value="SOD-like_Cu/Zn_dom_sf"/>
</dbReference>
<name>A0A4P7NFZ3_PYROR</name>
<feature type="chain" id="PRO_5020652900" description="superoxide dismutase" evidence="8">
    <location>
        <begin position="24"/>
        <end position="244"/>
    </location>
</feature>
<evidence type="ECO:0000256" key="3">
    <source>
        <dbReference type="ARBA" id="ARBA00010457"/>
    </source>
</evidence>
<dbReference type="GO" id="GO:0005576">
    <property type="term" value="C:extracellular region"/>
    <property type="evidence" value="ECO:0007669"/>
    <property type="project" value="UniProtKB-SubCell"/>
</dbReference>
<evidence type="ECO:0000256" key="6">
    <source>
        <dbReference type="ARBA" id="ARBA00022862"/>
    </source>
</evidence>